<dbReference type="Proteomes" id="UP001049176">
    <property type="component" value="Chromosome 1"/>
</dbReference>
<accession>A0A9P7V133</accession>
<dbReference type="InterPro" id="IPR046341">
    <property type="entry name" value="SET_dom_sf"/>
</dbReference>
<evidence type="ECO:0000259" key="5">
    <source>
        <dbReference type="Pfam" id="PF09273"/>
    </source>
</evidence>
<evidence type="ECO:0000313" key="6">
    <source>
        <dbReference type="EMBL" id="KAG7098312.1"/>
    </source>
</evidence>
<organism evidence="6 7">
    <name type="scientific">Marasmius oreades</name>
    <name type="common">fairy-ring Marasmius</name>
    <dbReference type="NCBI Taxonomy" id="181124"/>
    <lineage>
        <taxon>Eukaryota</taxon>
        <taxon>Fungi</taxon>
        <taxon>Dikarya</taxon>
        <taxon>Basidiomycota</taxon>
        <taxon>Agaricomycotina</taxon>
        <taxon>Agaricomycetes</taxon>
        <taxon>Agaricomycetidae</taxon>
        <taxon>Agaricales</taxon>
        <taxon>Marasmiineae</taxon>
        <taxon>Marasmiaceae</taxon>
        <taxon>Marasmius</taxon>
    </lineage>
</organism>
<feature type="domain" description="Rubisco LSMT substrate-binding" evidence="5">
    <location>
        <begin position="258"/>
        <end position="345"/>
    </location>
</feature>
<evidence type="ECO:0000313" key="7">
    <source>
        <dbReference type="Proteomes" id="UP001049176"/>
    </source>
</evidence>
<proteinExistence type="predicted"/>
<reference evidence="6" key="1">
    <citation type="journal article" date="2021" name="Genome Biol. Evol.">
        <title>The assembled and annotated genome of the fairy-ring fungus Marasmius oreades.</title>
        <authorList>
            <person name="Hiltunen M."/>
            <person name="Ament-Velasquez S.L."/>
            <person name="Johannesson H."/>
        </authorList>
    </citation>
    <scope>NUCLEOTIDE SEQUENCE</scope>
    <source>
        <strain evidence="6">03SP1</strain>
    </source>
</reference>
<feature type="region of interest" description="Disordered" evidence="4">
    <location>
        <begin position="111"/>
        <end position="140"/>
    </location>
</feature>
<dbReference type="SUPFAM" id="SSF82199">
    <property type="entry name" value="SET domain"/>
    <property type="match status" value="1"/>
</dbReference>
<dbReference type="RefSeq" id="XP_043014782.1">
    <property type="nucleotide sequence ID" value="XM_043146082.1"/>
</dbReference>
<evidence type="ECO:0000256" key="3">
    <source>
        <dbReference type="ARBA" id="ARBA00022691"/>
    </source>
</evidence>
<dbReference type="GeneID" id="66069349"/>
<sequence>MMWETAQGSSSRWAEYLDTLPTRFDTPMFWNAEELDELKGTSIIERLGKEDAERNYIEKVLPALKSRPDMFAPESLSVHYTLEQYHIMGSRILSRSFDVERWDSEDDAVNETANTSAGSAMDVDGPAEREATPEEEEEDTVDVSMVPMADLLNARYGSENAKLFHEETELRMVSTKSIKAGEQIWNTYGDLPNAELIRRYGHIDLLPLPQGDLGNPGDVAEIRADLIVAAAVPAEDAEARIDWYLEEGGDDILTVESTGDISEPMLLLVRLLVLPGDEWKKAKQKRKLPKARADTQCLEIVRRVLENRLSQYPTSVKDDESLLTEELSTNKRHAVLVRLGEKKVLCTALEKVQQQLQVLAAEQPSNTNSGNKRRRFEAEPETTASKKSKKPRK</sequence>
<gene>
    <name evidence="6" type="ORF">E1B28_000273</name>
</gene>
<dbReference type="KEGG" id="more:E1B28_000273"/>
<dbReference type="EMBL" id="CM032181">
    <property type="protein sequence ID" value="KAG7098312.1"/>
    <property type="molecule type" value="Genomic_DNA"/>
</dbReference>
<dbReference type="InterPro" id="IPR050600">
    <property type="entry name" value="SETD3_SETD6_MTase"/>
</dbReference>
<dbReference type="GO" id="GO:0005634">
    <property type="term" value="C:nucleus"/>
    <property type="evidence" value="ECO:0007669"/>
    <property type="project" value="TreeGrafter"/>
</dbReference>
<keyword evidence="3" id="KW-0949">S-adenosyl-L-methionine</keyword>
<dbReference type="InterPro" id="IPR036464">
    <property type="entry name" value="Rubisco_LSMT_subst-bd_sf"/>
</dbReference>
<dbReference type="PANTHER" id="PTHR13271:SF34">
    <property type="entry name" value="N-LYSINE METHYLTRANSFERASE SETD6"/>
    <property type="match status" value="1"/>
</dbReference>
<comment type="caution">
    <text evidence="6">The sequence shown here is derived from an EMBL/GenBank/DDBJ whole genome shotgun (WGS) entry which is preliminary data.</text>
</comment>
<keyword evidence="1" id="KW-0489">Methyltransferase</keyword>
<keyword evidence="2" id="KW-0808">Transferase</keyword>
<dbReference type="SUPFAM" id="SSF81822">
    <property type="entry name" value="RuBisCo LSMT C-terminal, substrate-binding domain"/>
    <property type="match status" value="1"/>
</dbReference>
<evidence type="ECO:0000256" key="1">
    <source>
        <dbReference type="ARBA" id="ARBA00022603"/>
    </source>
</evidence>
<keyword evidence="7" id="KW-1185">Reference proteome</keyword>
<dbReference type="Pfam" id="PF09273">
    <property type="entry name" value="Rubis-subs-bind"/>
    <property type="match status" value="1"/>
</dbReference>
<protein>
    <recommendedName>
        <fullName evidence="5">Rubisco LSMT substrate-binding domain-containing protein</fullName>
    </recommendedName>
</protein>
<evidence type="ECO:0000256" key="4">
    <source>
        <dbReference type="SAM" id="MobiDB-lite"/>
    </source>
</evidence>
<dbReference type="AlphaFoldDB" id="A0A9P7V133"/>
<dbReference type="InterPro" id="IPR015353">
    <property type="entry name" value="Rubisco_LSMT_subst-bd"/>
</dbReference>
<dbReference type="Gene3D" id="3.90.1420.10">
    <property type="entry name" value="Rubisco LSMT, substrate-binding domain"/>
    <property type="match status" value="1"/>
</dbReference>
<dbReference type="OrthoDB" id="341421at2759"/>
<dbReference type="Gene3D" id="3.90.1410.10">
    <property type="entry name" value="set domain protein methyltransferase, domain 1"/>
    <property type="match status" value="1"/>
</dbReference>
<dbReference type="PANTHER" id="PTHR13271">
    <property type="entry name" value="UNCHARACTERIZED PUTATIVE METHYLTRANSFERASE"/>
    <property type="match status" value="1"/>
</dbReference>
<feature type="region of interest" description="Disordered" evidence="4">
    <location>
        <begin position="360"/>
        <end position="393"/>
    </location>
</feature>
<evidence type="ECO:0000256" key="2">
    <source>
        <dbReference type="ARBA" id="ARBA00022679"/>
    </source>
</evidence>
<dbReference type="GO" id="GO:0016279">
    <property type="term" value="F:protein-lysine N-methyltransferase activity"/>
    <property type="evidence" value="ECO:0007669"/>
    <property type="project" value="TreeGrafter"/>
</dbReference>
<name>A0A9P7V133_9AGAR</name>
<dbReference type="GO" id="GO:0032259">
    <property type="term" value="P:methylation"/>
    <property type="evidence" value="ECO:0007669"/>
    <property type="project" value="UniProtKB-KW"/>
</dbReference>